<evidence type="ECO:0000256" key="8">
    <source>
        <dbReference type="ARBA" id="ARBA00023012"/>
    </source>
</evidence>
<dbReference type="InterPro" id="IPR003661">
    <property type="entry name" value="HisK_dim/P_dom"/>
</dbReference>
<dbReference type="InterPro" id="IPR005467">
    <property type="entry name" value="His_kinase_dom"/>
</dbReference>
<dbReference type="GO" id="GO:0005524">
    <property type="term" value="F:ATP binding"/>
    <property type="evidence" value="ECO:0007669"/>
    <property type="project" value="UniProtKB-KW"/>
</dbReference>
<evidence type="ECO:0000256" key="3">
    <source>
        <dbReference type="ARBA" id="ARBA00022553"/>
    </source>
</evidence>
<dbReference type="SMART" id="SM00086">
    <property type="entry name" value="PAC"/>
    <property type="match status" value="3"/>
</dbReference>
<evidence type="ECO:0000256" key="5">
    <source>
        <dbReference type="ARBA" id="ARBA00022741"/>
    </source>
</evidence>
<dbReference type="SUPFAM" id="SSF55785">
    <property type="entry name" value="PYP-like sensor domain (PAS domain)"/>
    <property type="match status" value="3"/>
</dbReference>
<dbReference type="SMART" id="SM00091">
    <property type="entry name" value="PAS"/>
    <property type="match status" value="2"/>
</dbReference>
<dbReference type="EMBL" id="JQED01000005">
    <property type="protein sequence ID" value="KGJ94633.1"/>
    <property type="molecule type" value="Genomic_DNA"/>
</dbReference>
<evidence type="ECO:0000256" key="2">
    <source>
        <dbReference type="ARBA" id="ARBA00012438"/>
    </source>
</evidence>
<dbReference type="GO" id="GO:0000155">
    <property type="term" value="F:phosphorelay sensor kinase activity"/>
    <property type="evidence" value="ECO:0007669"/>
    <property type="project" value="InterPro"/>
</dbReference>
<dbReference type="PANTHER" id="PTHR43065">
    <property type="entry name" value="SENSOR HISTIDINE KINASE"/>
    <property type="match status" value="1"/>
</dbReference>
<dbReference type="InterPro" id="IPR001610">
    <property type="entry name" value="PAC"/>
</dbReference>
<keyword evidence="5" id="KW-0547">Nucleotide-binding</keyword>
<dbReference type="EC" id="2.7.13.3" evidence="2"/>
<dbReference type="InterPro" id="IPR013655">
    <property type="entry name" value="PAS_fold_3"/>
</dbReference>
<dbReference type="PROSITE" id="PS50109">
    <property type="entry name" value="HIS_KIN"/>
    <property type="match status" value="1"/>
</dbReference>
<dbReference type="NCBIfam" id="TIGR00229">
    <property type="entry name" value="sensory_box"/>
    <property type="match status" value="2"/>
</dbReference>
<gene>
    <name evidence="12" type="ORF">ND2E_1822</name>
</gene>
<dbReference type="InterPro" id="IPR000014">
    <property type="entry name" value="PAS"/>
</dbReference>
<comment type="catalytic activity">
    <reaction evidence="1">
        <text>ATP + protein L-histidine = ADP + protein N-phospho-L-histidine.</text>
        <dbReference type="EC" id="2.7.13.3"/>
    </reaction>
</comment>
<keyword evidence="8" id="KW-0902">Two-component regulatory system</keyword>
<keyword evidence="3" id="KW-0597">Phosphoprotein</keyword>
<feature type="domain" description="PAS" evidence="10">
    <location>
        <begin position="142"/>
        <end position="169"/>
    </location>
</feature>
<dbReference type="Proteomes" id="UP000029843">
    <property type="component" value="Unassembled WGS sequence"/>
</dbReference>
<dbReference type="PROSITE" id="PS50112">
    <property type="entry name" value="PAS"/>
    <property type="match status" value="2"/>
</dbReference>
<evidence type="ECO:0000256" key="6">
    <source>
        <dbReference type="ARBA" id="ARBA00022777"/>
    </source>
</evidence>
<keyword evidence="7" id="KW-0067">ATP-binding</keyword>
<evidence type="ECO:0000256" key="1">
    <source>
        <dbReference type="ARBA" id="ARBA00000085"/>
    </source>
</evidence>
<dbReference type="InterPro" id="IPR036097">
    <property type="entry name" value="HisK_dim/P_sf"/>
</dbReference>
<organism evidence="12 13">
    <name type="scientific">Colwellia psychrerythraea</name>
    <name type="common">Vibrio psychroerythus</name>
    <dbReference type="NCBI Taxonomy" id="28229"/>
    <lineage>
        <taxon>Bacteria</taxon>
        <taxon>Pseudomonadati</taxon>
        <taxon>Pseudomonadota</taxon>
        <taxon>Gammaproteobacteria</taxon>
        <taxon>Alteromonadales</taxon>
        <taxon>Colwelliaceae</taxon>
        <taxon>Colwellia</taxon>
    </lineage>
</organism>
<keyword evidence="4" id="KW-0808">Transferase</keyword>
<feature type="domain" description="PAC" evidence="11">
    <location>
        <begin position="196"/>
        <end position="248"/>
    </location>
</feature>
<evidence type="ECO:0000313" key="13">
    <source>
        <dbReference type="Proteomes" id="UP000029843"/>
    </source>
</evidence>
<evidence type="ECO:0000259" key="10">
    <source>
        <dbReference type="PROSITE" id="PS50112"/>
    </source>
</evidence>
<evidence type="ECO:0000259" key="11">
    <source>
        <dbReference type="PROSITE" id="PS50113"/>
    </source>
</evidence>
<dbReference type="RefSeq" id="WP_033092560.1">
    <property type="nucleotide sequence ID" value="NZ_JQED01000005.1"/>
</dbReference>
<evidence type="ECO:0000256" key="4">
    <source>
        <dbReference type="ARBA" id="ARBA00022679"/>
    </source>
</evidence>
<feature type="domain" description="PAS" evidence="10">
    <location>
        <begin position="6"/>
        <end position="76"/>
    </location>
</feature>
<dbReference type="OrthoDB" id="9808408at2"/>
<dbReference type="AlphaFoldDB" id="A0A099KYD2"/>
<name>A0A099KYD2_COLPS</name>
<dbReference type="PROSITE" id="PS50113">
    <property type="entry name" value="PAC"/>
    <property type="match status" value="1"/>
</dbReference>
<dbReference type="Pfam" id="PF02518">
    <property type="entry name" value="HATPase_c"/>
    <property type="match status" value="1"/>
</dbReference>
<dbReference type="InterPro" id="IPR000700">
    <property type="entry name" value="PAS-assoc_C"/>
</dbReference>
<dbReference type="CDD" id="cd00082">
    <property type="entry name" value="HisKA"/>
    <property type="match status" value="1"/>
</dbReference>
<accession>A0A099KYD2</accession>
<sequence length="616" mass="69425">MPSKEEQNIYEKFFNLSIDMLCVANTEGFFKTVNPSFTQVLGYSEEELLSVPILDFLHPDDVEKTAQEFAKLNAGKDSLFFENRYRHKNNHYLTFSWNGYIDGASGLIYAVARDITEQVKVRNKLQHLQRALAQETIYAETDLSGVITKVNDNFCEISGYSKEELIGQTHKIVNSDHHSASFFAEIWRRISSGKIWSGAIKNRKKNGTYYFVQSILVPIFDNNDKISNYIAIRQDITDKVNSEHDRLKALEILSETSSAAKVGGWEMDVATGKLTWTNETFRILDVEQVDGLSPMLPEGLQLFVEKDQPIIENAVQRAVEFGESYGLELQARTPKGEVKWIYTSGKANYKDGRIETISGTIQDIHQRKITEIKYNQERQKSIMNAKFAALGELSASVAHEINNPLGVISGYAELLQLTNESASPDDILAKSTIILRSCDRITHIVKSLKKFSRSDEVIQRTVCSLQSLINEAIVLTRPKIKLCMVDLRCDYIAESKILCNEIEIEIEQVIVNLINNAIDALSDLPEKWIDILVTETRQDYIISITDAGLTIPIEKQLSIFEPFFTTKNTGEGTGLGLSIVKGILDNHGAQISIDNNSKNTCFVIHFPKIKSIGNED</sequence>
<dbReference type="SUPFAM" id="SSF47384">
    <property type="entry name" value="Homodimeric domain of signal transducing histidine kinase"/>
    <property type="match status" value="1"/>
</dbReference>
<dbReference type="Pfam" id="PF13426">
    <property type="entry name" value="PAS_9"/>
    <property type="match status" value="1"/>
</dbReference>
<feature type="domain" description="Histidine kinase" evidence="9">
    <location>
        <begin position="396"/>
        <end position="610"/>
    </location>
</feature>
<dbReference type="InterPro" id="IPR004358">
    <property type="entry name" value="Sig_transdc_His_kin-like_C"/>
</dbReference>
<evidence type="ECO:0000313" key="12">
    <source>
        <dbReference type="EMBL" id="KGJ94633.1"/>
    </source>
</evidence>
<dbReference type="Gene3D" id="3.30.565.10">
    <property type="entry name" value="Histidine kinase-like ATPase, C-terminal domain"/>
    <property type="match status" value="1"/>
</dbReference>
<evidence type="ECO:0000256" key="7">
    <source>
        <dbReference type="ARBA" id="ARBA00022840"/>
    </source>
</evidence>
<evidence type="ECO:0000259" key="9">
    <source>
        <dbReference type="PROSITE" id="PS50109"/>
    </source>
</evidence>
<dbReference type="CDD" id="cd00075">
    <property type="entry name" value="HATPase"/>
    <property type="match status" value="1"/>
</dbReference>
<dbReference type="PRINTS" id="PR00344">
    <property type="entry name" value="BCTRLSENSOR"/>
</dbReference>
<dbReference type="SMART" id="SM00388">
    <property type="entry name" value="HisKA"/>
    <property type="match status" value="1"/>
</dbReference>
<proteinExistence type="predicted"/>
<dbReference type="PANTHER" id="PTHR43065:SF10">
    <property type="entry name" value="PEROXIDE STRESS-ACTIVATED HISTIDINE KINASE MAK3"/>
    <property type="match status" value="1"/>
</dbReference>
<dbReference type="SMART" id="SM00387">
    <property type="entry name" value="HATPase_c"/>
    <property type="match status" value="1"/>
</dbReference>
<keyword evidence="6 12" id="KW-0418">Kinase</keyword>
<dbReference type="Pfam" id="PF08447">
    <property type="entry name" value="PAS_3"/>
    <property type="match status" value="2"/>
</dbReference>
<dbReference type="PATRIC" id="fig|28229.4.peg.838"/>
<dbReference type="SUPFAM" id="SSF55874">
    <property type="entry name" value="ATPase domain of HSP90 chaperone/DNA topoisomerase II/histidine kinase"/>
    <property type="match status" value="1"/>
</dbReference>
<dbReference type="InterPro" id="IPR003594">
    <property type="entry name" value="HATPase_dom"/>
</dbReference>
<dbReference type="Gene3D" id="1.10.287.130">
    <property type="match status" value="1"/>
</dbReference>
<reference evidence="12 13" key="1">
    <citation type="submission" date="2014-08" db="EMBL/GenBank/DDBJ databases">
        <title>Genomic and Phenotypic Diversity of Colwellia psychrerythraea strains from Disparate Marine Basins.</title>
        <authorList>
            <person name="Techtmann S.M."/>
            <person name="Stelling S.C."/>
            <person name="Utturkar S.M."/>
            <person name="Alshibli N."/>
            <person name="Harris A."/>
            <person name="Brown S.D."/>
            <person name="Hazen T.C."/>
        </authorList>
    </citation>
    <scope>NUCLEOTIDE SEQUENCE [LARGE SCALE GENOMIC DNA]</scope>
    <source>
        <strain evidence="12 13">ND2E</strain>
    </source>
</reference>
<comment type="caution">
    <text evidence="12">The sequence shown here is derived from an EMBL/GenBank/DDBJ whole genome shotgun (WGS) entry which is preliminary data.</text>
</comment>
<protein>
    <recommendedName>
        <fullName evidence="2">histidine kinase</fullName>
        <ecNumber evidence="2">2.7.13.3</ecNumber>
    </recommendedName>
</protein>
<dbReference type="InterPro" id="IPR035965">
    <property type="entry name" value="PAS-like_dom_sf"/>
</dbReference>
<dbReference type="Pfam" id="PF00512">
    <property type="entry name" value="HisKA"/>
    <property type="match status" value="1"/>
</dbReference>
<dbReference type="Gene3D" id="3.30.450.20">
    <property type="entry name" value="PAS domain"/>
    <property type="match status" value="3"/>
</dbReference>
<dbReference type="InterPro" id="IPR036890">
    <property type="entry name" value="HATPase_C_sf"/>
</dbReference>
<dbReference type="CDD" id="cd00130">
    <property type="entry name" value="PAS"/>
    <property type="match status" value="2"/>
</dbReference>